<dbReference type="EMBL" id="SMAN01000007">
    <property type="protein sequence ID" value="TCT23405.1"/>
    <property type="molecule type" value="Genomic_DNA"/>
</dbReference>
<accession>A0A4R3N3B0</accession>
<evidence type="ECO:0000313" key="2">
    <source>
        <dbReference type="EMBL" id="TCT23405.1"/>
    </source>
</evidence>
<gene>
    <name evidence="2" type="ORF">EDD68_107119</name>
</gene>
<dbReference type="PANTHER" id="PTHR39203:SF1">
    <property type="entry name" value="CYTOPLASMIC PROTEIN"/>
    <property type="match status" value="1"/>
</dbReference>
<proteinExistence type="predicted"/>
<dbReference type="RefSeq" id="WP_243646791.1">
    <property type="nucleotide sequence ID" value="NZ_SMAN01000007.1"/>
</dbReference>
<dbReference type="InterPro" id="IPR009326">
    <property type="entry name" value="DUF984"/>
</dbReference>
<dbReference type="Proteomes" id="UP000294650">
    <property type="component" value="Unassembled WGS sequence"/>
</dbReference>
<dbReference type="Gene3D" id="3.10.400.10">
    <property type="entry name" value="Sulfate adenylyltransferase"/>
    <property type="match status" value="1"/>
</dbReference>
<dbReference type="InterPro" id="IPR007374">
    <property type="entry name" value="ASCH_domain"/>
</dbReference>
<dbReference type="SUPFAM" id="SSF88697">
    <property type="entry name" value="PUA domain-like"/>
    <property type="match status" value="1"/>
</dbReference>
<reference evidence="2 3" key="1">
    <citation type="submission" date="2019-03" db="EMBL/GenBank/DDBJ databases">
        <title>Genomic Encyclopedia of Type Strains, Phase IV (KMG-IV): sequencing the most valuable type-strain genomes for metagenomic binning, comparative biology and taxonomic classification.</title>
        <authorList>
            <person name="Goeker M."/>
        </authorList>
    </citation>
    <scope>NUCLEOTIDE SEQUENCE [LARGE SCALE GENOMIC DNA]</scope>
    <source>
        <strain evidence="2 3">DSM 25894</strain>
    </source>
</reference>
<dbReference type="PIRSF" id="PIRSF021320">
    <property type="entry name" value="DUF984"/>
    <property type="match status" value="1"/>
</dbReference>
<dbReference type="CDD" id="cd06553">
    <property type="entry name" value="ASCH_Ef3133_like"/>
    <property type="match status" value="1"/>
</dbReference>
<organism evidence="2 3">
    <name type="scientific">Melghiribacillus thermohalophilus</name>
    <dbReference type="NCBI Taxonomy" id="1324956"/>
    <lineage>
        <taxon>Bacteria</taxon>
        <taxon>Bacillati</taxon>
        <taxon>Bacillota</taxon>
        <taxon>Bacilli</taxon>
        <taxon>Bacillales</taxon>
        <taxon>Bacillaceae</taxon>
        <taxon>Melghiribacillus</taxon>
    </lineage>
</organism>
<evidence type="ECO:0000259" key="1">
    <source>
        <dbReference type="SMART" id="SM01022"/>
    </source>
</evidence>
<sequence length="139" mass="16003">MAHHSIHQMWENFKKINPDAPERYAAWSFGNSKKMTDKLAQLVIAGIKTATSSNYLLYDENEAIPYPGLHHIILDGNGKAAAIVETTFVEVVPFDQVTEEHAYLEVEGDRTLKYWRMCTKTFLKKNSRQSIKRSILKYL</sequence>
<dbReference type="AlphaFoldDB" id="A0A4R3N3B0"/>
<dbReference type="Pfam" id="PF04266">
    <property type="entry name" value="ASCH"/>
    <property type="match status" value="1"/>
</dbReference>
<evidence type="ECO:0000313" key="3">
    <source>
        <dbReference type="Proteomes" id="UP000294650"/>
    </source>
</evidence>
<dbReference type="PANTHER" id="PTHR39203">
    <property type="entry name" value="CYTOPLASMIC PROTEIN-RELATED"/>
    <property type="match status" value="1"/>
</dbReference>
<name>A0A4R3N3B0_9BACI</name>
<dbReference type="SMART" id="SM01022">
    <property type="entry name" value="ASCH"/>
    <property type="match status" value="1"/>
</dbReference>
<feature type="domain" description="ASCH" evidence="1">
    <location>
        <begin position="27"/>
        <end position="133"/>
    </location>
</feature>
<keyword evidence="3" id="KW-1185">Reference proteome</keyword>
<comment type="caution">
    <text evidence="2">The sequence shown here is derived from an EMBL/GenBank/DDBJ whole genome shotgun (WGS) entry which is preliminary data.</text>
</comment>
<protein>
    <submittedName>
        <fullName evidence="2">Uncharacterized protein YhfF</fullName>
    </submittedName>
</protein>
<dbReference type="InterPro" id="IPR015947">
    <property type="entry name" value="PUA-like_sf"/>
</dbReference>